<dbReference type="SMART" id="SM00086">
    <property type="entry name" value="PAC"/>
    <property type="match status" value="4"/>
</dbReference>
<keyword evidence="11" id="KW-1185">Reference proteome</keyword>
<feature type="domain" description="Histidine kinase" evidence="7">
    <location>
        <begin position="650"/>
        <end position="864"/>
    </location>
</feature>
<organism evidence="10 11">
    <name type="scientific">Rufibacter quisquiliarum</name>
    <dbReference type="NCBI Taxonomy" id="1549639"/>
    <lineage>
        <taxon>Bacteria</taxon>
        <taxon>Pseudomonadati</taxon>
        <taxon>Bacteroidota</taxon>
        <taxon>Cytophagia</taxon>
        <taxon>Cytophagales</taxon>
        <taxon>Hymenobacteraceae</taxon>
        <taxon>Rufibacter</taxon>
    </lineage>
</organism>
<name>A0A839GLW7_9BACT</name>
<sequence length="872" mass="99404">MRRLISLNHQYLALATRFFRPGKKSGGAVAAYPQTSTAMDSIRYYAQTIEEKERESLQLNDQANTDKNENTLAIFQVFSVLMLLFFIGSFLMIRKALISRSKAEQSLEEQKQIFSSLFYQSPIMLSLVDMETRQLVDTNESSLRFFGHTREQALGGTAAQFNIFVFPEQREQMIQQLEENGQVRNFLVQARDKDGNIRHLSFHLDKVHLHNKPCLLFAFTDITDLILAQEKSKESELLFSQVFYKSPIMKVISEMVTGNFLEVNDNYLQFSGFTREELIGKSSLDLNLWLSPEDRASIIRELQTKKAIRSLELQVRNKSGEVRTVSLHGDLVHLSGKECLLTAFVDITESKNAQKLIQQLNSSLQQDVQAHIKEIEDYKYALDQSSIVAVTDQKGTITYVNDNFCQISQYTAQELIGQNHRLINSGHHSREFFTGLWRTIASGSIWKGEIKNKRKDGTFYWTATTIVPILNEQGKPRQYLAIRQDITDKKKNEEALLLAMQELEQSTNLLKDAQALSQLGSWEYNFQTTEDMWSDEFYRILGTTPSQTNAGLENFLSFIHPEDLEHATQALYSTLHKTKNSFYCRIVRKNGDIRYLYNELKATITAPHEVIKLTGIIHDVTKERAAQLEKDQITADLLQRNKDLEQFAYIVSHNLRAPVANIMGLSNLLTSQSIAPADTPKAMHGLQTSVNKLDSVIKDLNEILQVRQEVNEKKEVVNLPQLVEDIKAMLSTVISKEKVQILTDFTAAEEVLSLRSYLHSIFYNLISNSIKYRQPHVPPVIQIKSTVSQARLHLTFTDNGLGIDLVGQKDKLFGLYKRFHFHTDGKGIGLYMVKSQVEALGGKIQAESEVNQGTTFSIELEVPHSQENQKPL</sequence>
<evidence type="ECO:0000256" key="3">
    <source>
        <dbReference type="ARBA" id="ARBA00022553"/>
    </source>
</evidence>
<dbReference type="Proteomes" id="UP000563094">
    <property type="component" value="Unassembled WGS sequence"/>
</dbReference>
<evidence type="ECO:0000313" key="11">
    <source>
        <dbReference type="Proteomes" id="UP000563094"/>
    </source>
</evidence>
<feature type="domain" description="PAS" evidence="8">
    <location>
        <begin position="258"/>
        <end position="311"/>
    </location>
</feature>
<evidence type="ECO:0000256" key="4">
    <source>
        <dbReference type="ARBA" id="ARBA00022679"/>
    </source>
</evidence>
<comment type="catalytic activity">
    <reaction evidence="1">
        <text>ATP + protein L-histidine = ADP + protein N-phospho-L-histidine.</text>
        <dbReference type="EC" id="2.7.13.3"/>
    </reaction>
</comment>
<dbReference type="InterPro" id="IPR036097">
    <property type="entry name" value="HisK_dim/P_sf"/>
</dbReference>
<dbReference type="InterPro" id="IPR005467">
    <property type="entry name" value="His_kinase_dom"/>
</dbReference>
<feature type="domain" description="PAC" evidence="9">
    <location>
        <begin position="446"/>
        <end position="498"/>
    </location>
</feature>
<keyword evidence="6" id="KW-0812">Transmembrane</keyword>
<dbReference type="PROSITE" id="PS50113">
    <property type="entry name" value="PAC"/>
    <property type="match status" value="2"/>
</dbReference>
<keyword evidence="6" id="KW-1133">Transmembrane helix</keyword>
<evidence type="ECO:0000256" key="6">
    <source>
        <dbReference type="SAM" id="Phobius"/>
    </source>
</evidence>
<keyword evidence="4" id="KW-0808">Transferase</keyword>
<proteinExistence type="predicted"/>
<dbReference type="InterPro" id="IPR000700">
    <property type="entry name" value="PAS-assoc_C"/>
</dbReference>
<evidence type="ECO:0000256" key="2">
    <source>
        <dbReference type="ARBA" id="ARBA00012438"/>
    </source>
</evidence>
<dbReference type="InterPro" id="IPR001610">
    <property type="entry name" value="PAC"/>
</dbReference>
<dbReference type="Gene3D" id="1.10.287.130">
    <property type="match status" value="1"/>
</dbReference>
<dbReference type="RefSeq" id="WP_161947797.1">
    <property type="nucleotide sequence ID" value="NZ_JACJIQ010000004.1"/>
</dbReference>
<evidence type="ECO:0000259" key="9">
    <source>
        <dbReference type="PROSITE" id="PS50113"/>
    </source>
</evidence>
<dbReference type="SMART" id="SM00091">
    <property type="entry name" value="PAS"/>
    <property type="match status" value="4"/>
</dbReference>
<dbReference type="PRINTS" id="PR00344">
    <property type="entry name" value="BCTRLSENSOR"/>
</dbReference>
<dbReference type="Pfam" id="PF08447">
    <property type="entry name" value="PAS_3"/>
    <property type="match status" value="1"/>
</dbReference>
<feature type="domain" description="PAS" evidence="8">
    <location>
        <begin position="533"/>
        <end position="578"/>
    </location>
</feature>
<dbReference type="AlphaFoldDB" id="A0A839GLW7"/>
<dbReference type="InterPro" id="IPR036890">
    <property type="entry name" value="HATPase_C_sf"/>
</dbReference>
<dbReference type="PANTHER" id="PTHR43304">
    <property type="entry name" value="PHYTOCHROME-LIKE PROTEIN CPH1"/>
    <property type="match status" value="1"/>
</dbReference>
<dbReference type="Gene3D" id="3.30.450.20">
    <property type="entry name" value="PAS domain"/>
    <property type="match status" value="4"/>
</dbReference>
<dbReference type="PROSITE" id="PS50112">
    <property type="entry name" value="PAS"/>
    <property type="match status" value="4"/>
</dbReference>
<feature type="domain" description="PAS" evidence="8">
    <location>
        <begin position="110"/>
        <end position="179"/>
    </location>
</feature>
<dbReference type="Pfam" id="PF02518">
    <property type="entry name" value="HATPase_c"/>
    <property type="match status" value="1"/>
</dbReference>
<feature type="domain" description="PAC" evidence="9">
    <location>
        <begin position="580"/>
        <end position="632"/>
    </location>
</feature>
<dbReference type="PANTHER" id="PTHR43304:SF1">
    <property type="entry name" value="PAC DOMAIN-CONTAINING PROTEIN"/>
    <property type="match status" value="1"/>
</dbReference>
<dbReference type="PROSITE" id="PS50109">
    <property type="entry name" value="HIS_KIN"/>
    <property type="match status" value="1"/>
</dbReference>
<evidence type="ECO:0000259" key="8">
    <source>
        <dbReference type="PROSITE" id="PS50112"/>
    </source>
</evidence>
<feature type="domain" description="PAS" evidence="8">
    <location>
        <begin position="374"/>
        <end position="419"/>
    </location>
</feature>
<evidence type="ECO:0000259" key="7">
    <source>
        <dbReference type="PROSITE" id="PS50109"/>
    </source>
</evidence>
<dbReference type="SUPFAM" id="SSF55785">
    <property type="entry name" value="PYP-like sensor domain (PAS domain)"/>
    <property type="match status" value="4"/>
</dbReference>
<dbReference type="Gene3D" id="3.30.565.10">
    <property type="entry name" value="Histidine kinase-like ATPase, C-terminal domain"/>
    <property type="match status" value="1"/>
</dbReference>
<accession>A0A839GLW7</accession>
<protein>
    <recommendedName>
        <fullName evidence="2">histidine kinase</fullName>
        <ecNumber evidence="2">2.7.13.3</ecNumber>
    </recommendedName>
</protein>
<evidence type="ECO:0000256" key="1">
    <source>
        <dbReference type="ARBA" id="ARBA00000085"/>
    </source>
</evidence>
<dbReference type="Pfam" id="PF13426">
    <property type="entry name" value="PAS_9"/>
    <property type="match status" value="3"/>
</dbReference>
<dbReference type="EMBL" id="JACJIQ010000004">
    <property type="protein sequence ID" value="MBA9076575.1"/>
    <property type="molecule type" value="Genomic_DNA"/>
</dbReference>
<dbReference type="SMART" id="SM00387">
    <property type="entry name" value="HATPase_c"/>
    <property type="match status" value="1"/>
</dbReference>
<feature type="transmembrane region" description="Helical" evidence="6">
    <location>
        <begin position="73"/>
        <end position="93"/>
    </location>
</feature>
<dbReference type="InterPro" id="IPR003594">
    <property type="entry name" value="HATPase_dom"/>
</dbReference>
<dbReference type="NCBIfam" id="TIGR00229">
    <property type="entry name" value="sensory_box"/>
    <property type="match status" value="3"/>
</dbReference>
<dbReference type="InterPro" id="IPR000014">
    <property type="entry name" value="PAS"/>
</dbReference>
<keyword evidence="6" id="KW-0472">Membrane</keyword>
<dbReference type="InterPro" id="IPR003661">
    <property type="entry name" value="HisK_dim/P_dom"/>
</dbReference>
<dbReference type="EC" id="2.7.13.3" evidence="2"/>
<dbReference type="InterPro" id="IPR035965">
    <property type="entry name" value="PAS-like_dom_sf"/>
</dbReference>
<dbReference type="InterPro" id="IPR013655">
    <property type="entry name" value="PAS_fold_3"/>
</dbReference>
<evidence type="ECO:0000256" key="5">
    <source>
        <dbReference type="ARBA" id="ARBA00022777"/>
    </source>
</evidence>
<dbReference type="SUPFAM" id="SSF55874">
    <property type="entry name" value="ATPase domain of HSP90 chaperone/DNA topoisomerase II/histidine kinase"/>
    <property type="match status" value="1"/>
</dbReference>
<evidence type="ECO:0000313" key="10">
    <source>
        <dbReference type="EMBL" id="MBA9076575.1"/>
    </source>
</evidence>
<dbReference type="CDD" id="cd00082">
    <property type="entry name" value="HisKA"/>
    <property type="match status" value="1"/>
</dbReference>
<dbReference type="GO" id="GO:0000155">
    <property type="term" value="F:phosphorelay sensor kinase activity"/>
    <property type="evidence" value="ECO:0007669"/>
    <property type="project" value="InterPro"/>
</dbReference>
<dbReference type="InterPro" id="IPR004358">
    <property type="entry name" value="Sig_transdc_His_kin-like_C"/>
</dbReference>
<keyword evidence="5" id="KW-0418">Kinase</keyword>
<dbReference type="SUPFAM" id="SSF47384">
    <property type="entry name" value="Homodimeric domain of signal transducing histidine kinase"/>
    <property type="match status" value="1"/>
</dbReference>
<gene>
    <name evidence="10" type="ORF">FHS90_001281</name>
</gene>
<dbReference type="CDD" id="cd00130">
    <property type="entry name" value="PAS"/>
    <property type="match status" value="3"/>
</dbReference>
<keyword evidence="3" id="KW-0597">Phosphoprotein</keyword>
<reference evidence="10 11" key="1">
    <citation type="submission" date="2020-08" db="EMBL/GenBank/DDBJ databases">
        <title>Genomic Encyclopedia of Type Strains, Phase IV (KMG-IV): sequencing the most valuable type-strain genomes for metagenomic binning, comparative biology and taxonomic classification.</title>
        <authorList>
            <person name="Goeker M."/>
        </authorList>
    </citation>
    <scope>NUCLEOTIDE SEQUENCE [LARGE SCALE GENOMIC DNA]</scope>
    <source>
        <strain evidence="10 11">DSM 29854</strain>
    </source>
</reference>
<dbReference type="InterPro" id="IPR052162">
    <property type="entry name" value="Sensor_kinase/Photoreceptor"/>
</dbReference>
<comment type="caution">
    <text evidence="10">The sequence shown here is derived from an EMBL/GenBank/DDBJ whole genome shotgun (WGS) entry which is preliminary data.</text>
</comment>